<dbReference type="SUPFAM" id="SSF81321">
    <property type="entry name" value="Family A G protein-coupled receptor-like"/>
    <property type="match status" value="1"/>
</dbReference>
<reference evidence="11 12" key="1">
    <citation type="submission" date="2019-01" db="EMBL/GenBank/DDBJ databases">
        <title>A draft genome assembly of the solar-powered sea slug Elysia chlorotica.</title>
        <authorList>
            <person name="Cai H."/>
            <person name="Li Q."/>
            <person name="Fang X."/>
            <person name="Li J."/>
            <person name="Curtis N.E."/>
            <person name="Altenburger A."/>
            <person name="Shibata T."/>
            <person name="Feng M."/>
            <person name="Maeda T."/>
            <person name="Schwartz J.A."/>
            <person name="Shigenobu S."/>
            <person name="Lundholm N."/>
            <person name="Nishiyama T."/>
            <person name="Yang H."/>
            <person name="Hasebe M."/>
            <person name="Li S."/>
            <person name="Pierce S.K."/>
            <person name="Wang J."/>
        </authorList>
    </citation>
    <scope>NUCLEOTIDE SEQUENCE [LARGE SCALE GENOMIC DNA]</scope>
    <source>
        <strain evidence="11">EC2010</strain>
        <tissue evidence="11">Whole organism of an adult</tissue>
    </source>
</reference>
<sequence>MFCAHQVAWTMDQSESGDHFGNLTDQSPPCCAPETRGFLTSAQFLMLLSQTSYLSFPIGVVGLSGNVIIMFAYQRIGLNSSINVSYFALALSDLFCVLCNMWMALCFVPAFSRFAYRYFTVHSISSVTGAWTSECFARITAYITALISVERCVSVARPLKVGSLFTRQRTCVLLALIYGVNLALASSGFVITRFVTAWNPRLNKTTVRTMLFSTPLVDRVYDVVLIFQSFPAVLIPLATVTVCSVFLSLSLTRSATWRQSLTGAGGATVAKSGDRTRSLRELQLAKTVVIIAVVFIACSTPNAINVLVASAAPQYRATGAYGNTFRFVNFSTFQLSMINSSVNIFIYLSTGTLFRRTAKSLFGLKEK</sequence>
<feature type="domain" description="G-protein coupled receptors family 1 profile" evidence="10">
    <location>
        <begin position="65"/>
        <end position="347"/>
    </location>
</feature>
<keyword evidence="4 9" id="KW-1133">Transmembrane helix</keyword>
<dbReference type="GO" id="GO:0005886">
    <property type="term" value="C:plasma membrane"/>
    <property type="evidence" value="ECO:0007669"/>
    <property type="project" value="UniProtKB-SubCell"/>
</dbReference>
<evidence type="ECO:0000256" key="3">
    <source>
        <dbReference type="ARBA" id="ARBA00022692"/>
    </source>
</evidence>
<dbReference type="Gene3D" id="1.20.1070.10">
    <property type="entry name" value="Rhodopsin 7-helix transmembrane proteins"/>
    <property type="match status" value="1"/>
</dbReference>
<comment type="subcellular location">
    <subcellularLocation>
        <location evidence="1">Cell membrane</location>
        <topology evidence="1">Multi-pass membrane protein</topology>
    </subcellularLocation>
</comment>
<dbReference type="Pfam" id="PF00001">
    <property type="entry name" value="7tm_1"/>
    <property type="match status" value="1"/>
</dbReference>
<accession>A0A433TCH1</accession>
<keyword evidence="7" id="KW-0675">Receptor</keyword>
<keyword evidence="8" id="KW-0807">Transducer</keyword>
<dbReference type="PANTHER" id="PTHR24230:SF75">
    <property type="entry name" value="RELAXIN FAMILY PEPTIDE RECEPTOR 3"/>
    <property type="match status" value="1"/>
</dbReference>
<dbReference type="GO" id="GO:0007218">
    <property type="term" value="P:neuropeptide signaling pathway"/>
    <property type="evidence" value="ECO:0007669"/>
    <property type="project" value="TreeGrafter"/>
</dbReference>
<dbReference type="STRING" id="188477.A0A433TCH1"/>
<evidence type="ECO:0000256" key="8">
    <source>
        <dbReference type="ARBA" id="ARBA00023224"/>
    </source>
</evidence>
<keyword evidence="5" id="KW-0297">G-protein coupled receptor</keyword>
<dbReference type="PROSITE" id="PS50262">
    <property type="entry name" value="G_PROTEIN_RECEP_F1_2"/>
    <property type="match status" value="1"/>
</dbReference>
<dbReference type="OrthoDB" id="6126859at2759"/>
<dbReference type="PANTHER" id="PTHR24230">
    <property type="entry name" value="G-PROTEIN COUPLED RECEPTOR"/>
    <property type="match status" value="1"/>
</dbReference>
<dbReference type="PRINTS" id="PR00237">
    <property type="entry name" value="GPCRRHODOPSN"/>
</dbReference>
<evidence type="ECO:0000256" key="4">
    <source>
        <dbReference type="ARBA" id="ARBA00022989"/>
    </source>
</evidence>
<comment type="caution">
    <text evidence="11">The sequence shown here is derived from an EMBL/GenBank/DDBJ whole genome shotgun (WGS) entry which is preliminary data.</text>
</comment>
<dbReference type="AlphaFoldDB" id="A0A433TCH1"/>
<proteinExistence type="predicted"/>
<dbReference type="GO" id="GO:0008528">
    <property type="term" value="F:G protein-coupled peptide receptor activity"/>
    <property type="evidence" value="ECO:0007669"/>
    <property type="project" value="TreeGrafter"/>
</dbReference>
<feature type="transmembrane region" description="Helical" evidence="9">
    <location>
        <begin position="170"/>
        <end position="191"/>
    </location>
</feature>
<evidence type="ECO:0000256" key="5">
    <source>
        <dbReference type="ARBA" id="ARBA00023040"/>
    </source>
</evidence>
<feature type="transmembrane region" description="Helical" evidence="9">
    <location>
        <begin position="225"/>
        <end position="249"/>
    </location>
</feature>
<keyword evidence="12" id="KW-1185">Reference proteome</keyword>
<evidence type="ECO:0000256" key="6">
    <source>
        <dbReference type="ARBA" id="ARBA00023136"/>
    </source>
</evidence>
<feature type="transmembrane region" description="Helical" evidence="9">
    <location>
        <begin position="53"/>
        <end position="73"/>
    </location>
</feature>
<protein>
    <recommendedName>
        <fullName evidence="10">G-protein coupled receptors family 1 profile domain-containing protein</fullName>
    </recommendedName>
</protein>
<keyword evidence="2" id="KW-1003">Cell membrane</keyword>
<feature type="transmembrane region" description="Helical" evidence="9">
    <location>
        <begin position="85"/>
        <end position="111"/>
    </location>
</feature>
<evidence type="ECO:0000256" key="9">
    <source>
        <dbReference type="SAM" id="Phobius"/>
    </source>
</evidence>
<evidence type="ECO:0000313" key="11">
    <source>
        <dbReference type="EMBL" id="RUS79275.1"/>
    </source>
</evidence>
<evidence type="ECO:0000256" key="7">
    <source>
        <dbReference type="ARBA" id="ARBA00023170"/>
    </source>
</evidence>
<organism evidence="11 12">
    <name type="scientific">Elysia chlorotica</name>
    <name type="common">Eastern emerald elysia</name>
    <name type="synonym">Sea slug</name>
    <dbReference type="NCBI Taxonomy" id="188477"/>
    <lineage>
        <taxon>Eukaryota</taxon>
        <taxon>Metazoa</taxon>
        <taxon>Spiralia</taxon>
        <taxon>Lophotrochozoa</taxon>
        <taxon>Mollusca</taxon>
        <taxon>Gastropoda</taxon>
        <taxon>Heterobranchia</taxon>
        <taxon>Euthyneura</taxon>
        <taxon>Panpulmonata</taxon>
        <taxon>Sacoglossa</taxon>
        <taxon>Placobranchoidea</taxon>
        <taxon>Plakobranchidae</taxon>
        <taxon>Elysia</taxon>
    </lineage>
</organism>
<dbReference type="InterPro" id="IPR000276">
    <property type="entry name" value="GPCR_Rhodpsn"/>
</dbReference>
<dbReference type="EMBL" id="RQTK01000461">
    <property type="protein sequence ID" value="RUS79275.1"/>
    <property type="molecule type" value="Genomic_DNA"/>
</dbReference>
<evidence type="ECO:0000259" key="10">
    <source>
        <dbReference type="PROSITE" id="PS50262"/>
    </source>
</evidence>
<dbReference type="InterPro" id="IPR017452">
    <property type="entry name" value="GPCR_Rhodpsn_7TM"/>
</dbReference>
<gene>
    <name evidence="11" type="ORF">EGW08_012962</name>
</gene>
<name>A0A433TCH1_ELYCH</name>
<feature type="transmembrane region" description="Helical" evidence="9">
    <location>
        <begin position="332"/>
        <end position="354"/>
    </location>
</feature>
<evidence type="ECO:0000256" key="2">
    <source>
        <dbReference type="ARBA" id="ARBA00022475"/>
    </source>
</evidence>
<dbReference type="Proteomes" id="UP000271974">
    <property type="component" value="Unassembled WGS sequence"/>
</dbReference>
<evidence type="ECO:0000313" key="12">
    <source>
        <dbReference type="Proteomes" id="UP000271974"/>
    </source>
</evidence>
<evidence type="ECO:0000256" key="1">
    <source>
        <dbReference type="ARBA" id="ARBA00004651"/>
    </source>
</evidence>
<keyword evidence="3 9" id="KW-0812">Transmembrane</keyword>
<feature type="transmembrane region" description="Helical" evidence="9">
    <location>
        <begin position="287"/>
        <end position="312"/>
    </location>
</feature>
<keyword evidence="6 9" id="KW-0472">Membrane</keyword>